<feature type="compositionally biased region" description="Basic and acidic residues" evidence="6">
    <location>
        <begin position="163"/>
        <end position="178"/>
    </location>
</feature>
<dbReference type="SUPFAM" id="SSF52096">
    <property type="entry name" value="ClpP/crotonase"/>
    <property type="match status" value="1"/>
</dbReference>
<dbReference type="SMART" id="SM00245">
    <property type="entry name" value="TSPc"/>
    <property type="match status" value="1"/>
</dbReference>
<dbReference type="GO" id="GO:0007165">
    <property type="term" value="P:signal transduction"/>
    <property type="evidence" value="ECO:0007669"/>
    <property type="project" value="TreeGrafter"/>
</dbReference>
<dbReference type="PANTHER" id="PTHR32060:SF22">
    <property type="entry name" value="CARBOXYL-TERMINAL-PROCESSING PEPTIDASE 3, CHLOROPLASTIC"/>
    <property type="match status" value="1"/>
</dbReference>
<dbReference type="InterPro" id="IPR040573">
    <property type="entry name" value="TSP_N"/>
</dbReference>
<protein>
    <submittedName>
        <fullName evidence="8">Carboxy terminal-processing peptidase</fullName>
    </submittedName>
</protein>
<keyword evidence="9" id="KW-1185">Reference proteome</keyword>
<evidence type="ECO:0000256" key="4">
    <source>
        <dbReference type="ARBA" id="ARBA00022825"/>
    </source>
</evidence>
<evidence type="ECO:0000256" key="2">
    <source>
        <dbReference type="ARBA" id="ARBA00022670"/>
    </source>
</evidence>
<dbReference type="NCBIfam" id="TIGR00225">
    <property type="entry name" value="prc"/>
    <property type="match status" value="1"/>
</dbReference>
<dbReference type="InterPro" id="IPR004447">
    <property type="entry name" value="Peptidase_S41A"/>
</dbReference>
<gene>
    <name evidence="8" type="ORF">JIN83_13560</name>
</gene>
<comment type="caution">
    <text evidence="8">The sequence shown here is derived from an EMBL/GenBank/DDBJ whole genome shotgun (WGS) entry which is preliminary data.</text>
</comment>
<dbReference type="Pfam" id="PF11818">
    <property type="entry name" value="DUF3340"/>
    <property type="match status" value="1"/>
</dbReference>
<dbReference type="GO" id="GO:0030288">
    <property type="term" value="C:outer membrane-bounded periplasmic space"/>
    <property type="evidence" value="ECO:0007669"/>
    <property type="project" value="TreeGrafter"/>
</dbReference>
<evidence type="ECO:0000256" key="5">
    <source>
        <dbReference type="RuleBase" id="RU004404"/>
    </source>
</evidence>
<keyword evidence="3 5" id="KW-0378">Hydrolase</keyword>
<dbReference type="Pfam" id="PF00595">
    <property type="entry name" value="PDZ"/>
    <property type="match status" value="1"/>
</dbReference>
<dbReference type="PROSITE" id="PS50106">
    <property type="entry name" value="PDZ"/>
    <property type="match status" value="1"/>
</dbReference>
<evidence type="ECO:0000256" key="1">
    <source>
        <dbReference type="ARBA" id="ARBA00009179"/>
    </source>
</evidence>
<feature type="region of interest" description="Disordered" evidence="6">
    <location>
        <begin position="619"/>
        <end position="639"/>
    </location>
</feature>
<dbReference type="Gene3D" id="3.90.226.10">
    <property type="entry name" value="2-enoyl-CoA Hydratase, Chain A, domain 1"/>
    <property type="match status" value="1"/>
</dbReference>
<reference evidence="8" key="1">
    <citation type="submission" date="2021-01" db="EMBL/GenBank/DDBJ databases">
        <title>Modified the classification status of verrucomicrobia.</title>
        <authorList>
            <person name="Feng X."/>
        </authorList>
    </citation>
    <scope>NUCLEOTIDE SEQUENCE</scope>
    <source>
        <strain evidence="8">5K15</strain>
    </source>
</reference>
<name>A0AAE2SDY9_9BACT</name>
<comment type="similarity">
    <text evidence="1 5">Belongs to the peptidase S41A family.</text>
</comment>
<accession>A0AAE2SDY9</accession>
<dbReference type="CDD" id="cd06782">
    <property type="entry name" value="cpPDZ_CPP-like"/>
    <property type="match status" value="1"/>
</dbReference>
<dbReference type="InterPro" id="IPR001478">
    <property type="entry name" value="PDZ"/>
</dbReference>
<evidence type="ECO:0000256" key="6">
    <source>
        <dbReference type="SAM" id="MobiDB-lite"/>
    </source>
</evidence>
<dbReference type="AlphaFoldDB" id="A0AAE2SDY9"/>
<keyword evidence="2 5" id="KW-0645">Protease</keyword>
<evidence type="ECO:0000313" key="8">
    <source>
        <dbReference type="EMBL" id="MBK1855994.1"/>
    </source>
</evidence>
<dbReference type="SUPFAM" id="SSF50156">
    <property type="entry name" value="PDZ domain-like"/>
    <property type="match status" value="1"/>
</dbReference>
<evidence type="ECO:0000313" key="9">
    <source>
        <dbReference type="Proteomes" id="UP000634206"/>
    </source>
</evidence>
<dbReference type="GO" id="GO:0004175">
    <property type="term" value="F:endopeptidase activity"/>
    <property type="evidence" value="ECO:0007669"/>
    <property type="project" value="TreeGrafter"/>
</dbReference>
<sequence length="734" mass="83030">MTCVSCAVAKTDFNEVGKQMLIMLRNSHYERFDFDAKLGERFFDSYINELDPNKQFFLAGDVTNFRNKYGKNMHQLLLEGKSMEAAQEIHSVYRARAKDRIKYAQDLLKNEDQFTFDTHRTVMISRKDAQWPQTEEEAKQVWRDQVEQGLLSEVLRRETITEMAKKQGKEDPQKDKNSPGKKISLRFERILHGIESSNEEEIADSFLSAVAKSYDPHTDYFSMSEMERFMAGMQNSLVGIGAMLQAEDDGATKITGIVVGGPADKGGELKLNDRIVGVDTLNVGTDEAMVDIMFEKLDRVVDLIRGKEGTEVRLKVEPAAGAAGDVKFIVIKRGKVELKDELAKAEVIEMTREDGSVHRMGWLSLPAFYADFKNWETRCSVDVRKLVERMKSENIEGLIFDLRGNGGGSLEEVRRITGFFTGRGPVVQVKNTLGRIEVKNSSNPKPIYDGPMVVLIDKTSASASEILAGALQDYNRAVIVGDSSTFGKGTVQQPMEIRKMMPFMVDARRAGVLKPTIQKFYRVAGSTTQLKGVESDIVLPSLMDAFEIGEKYLDHAMAHDNIRRAAGFNPLNRGNLFLPILNEKSHGRVEDSRDFSYIAEDAKRMIERRERNRISLNKEERKKELAESDARSTKRNEERRERFAKVAAKDAKTLRFFRLNLEDVQLEKLAEIDRAKDKESYMREAEDGIADLDDTPEWPSSLDPVKREGIKILSDLVEVTERARMAGALQNNNG</sequence>
<dbReference type="Gene3D" id="2.30.42.10">
    <property type="match status" value="1"/>
</dbReference>
<dbReference type="GO" id="GO:0006508">
    <property type="term" value="P:proteolysis"/>
    <property type="evidence" value="ECO:0007669"/>
    <property type="project" value="UniProtKB-KW"/>
</dbReference>
<dbReference type="InterPro" id="IPR029045">
    <property type="entry name" value="ClpP/crotonase-like_dom_sf"/>
</dbReference>
<feature type="region of interest" description="Disordered" evidence="6">
    <location>
        <begin position="163"/>
        <end position="182"/>
    </location>
</feature>
<dbReference type="CDD" id="cd07560">
    <property type="entry name" value="Peptidase_S41_CPP"/>
    <property type="match status" value="1"/>
</dbReference>
<keyword evidence="4 5" id="KW-0720">Serine protease</keyword>
<evidence type="ECO:0000256" key="3">
    <source>
        <dbReference type="ARBA" id="ARBA00022801"/>
    </source>
</evidence>
<dbReference type="Proteomes" id="UP000634206">
    <property type="component" value="Unassembled WGS sequence"/>
</dbReference>
<dbReference type="PANTHER" id="PTHR32060">
    <property type="entry name" value="TAIL-SPECIFIC PROTEASE"/>
    <property type="match status" value="1"/>
</dbReference>
<feature type="domain" description="PDZ" evidence="7">
    <location>
        <begin position="223"/>
        <end position="289"/>
    </location>
</feature>
<dbReference type="Pfam" id="PF17804">
    <property type="entry name" value="TSP_NTD"/>
    <property type="match status" value="1"/>
</dbReference>
<organism evidence="8 9">
    <name type="scientific">Oceaniferula flava</name>
    <dbReference type="NCBI Taxonomy" id="2800421"/>
    <lineage>
        <taxon>Bacteria</taxon>
        <taxon>Pseudomonadati</taxon>
        <taxon>Verrucomicrobiota</taxon>
        <taxon>Verrucomicrobiia</taxon>
        <taxon>Verrucomicrobiales</taxon>
        <taxon>Verrucomicrobiaceae</taxon>
        <taxon>Oceaniferula</taxon>
    </lineage>
</organism>
<dbReference type="InterPro" id="IPR020992">
    <property type="entry name" value="Tail_Prtase_C"/>
</dbReference>
<dbReference type="GO" id="GO:0008236">
    <property type="term" value="F:serine-type peptidase activity"/>
    <property type="evidence" value="ECO:0007669"/>
    <property type="project" value="UniProtKB-KW"/>
</dbReference>
<dbReference type="InterPro" id="IPR036034">
    <property type="entry name" value="PDZ_sf"/>
</dbReference>
<dbReference type="InterPro" id="IPR005151">
    <property type="entry name" value="Tail-specific_protease"/>
</dbReference>
<proteinExistence type="inferred from homology"/>
<dbReference type="Pfam" id="PF03572">
    <property type="entry name" value="Peptidase_S41"/>
    <property type="match status" value="1"/>
</dbReference>
<evidence type="ECO:0000259" key="7">
    <source>
        <dbReference type="PROSITE" id="PS50106"/>
    </source>
</evidence>
<dbReference type="EMBL" id="JAENIG010000009">
    <property type="protein sequence ID" value="MBK1855994.1"/>
    <property type="molecule type" value="Genomic_DNA"/>
</dbReference>
<dbReference type="RefSeq" id="WP_309490606.1">
    <property type="nucleotide sequence ID" value="NZ_JAENIG010000009.1"/>
</dbReference>